<evidence type="ECO:0000256" key="2">
    <source>
        <dbReference type="ARBA" id="ARBA00022737"/>
    </source>
</evidence>
<dbReference type="PROSITE" id="PS50294">
    <property type="entry name" value="WD_REPEATS_REGION"/>
    <property type="match status" value="3"/>
</dbReference>
<dbReference type="EMBL" id="MU004184">
    <property type="protein sequence ID" value="KAF2499800.1"/>
    <property type="molecule type" value="Genomic_DNA"/>
</dbReference>
<evidence type="ECO:0000313" key="7">
    <source>
        <dbReference type="EMBL" id="KAF2499800.1"/>
    </source>
</evidence>
<evidence type="ECO:0000256" key="3">
    <source>
        <dbReference type="ARBA" id="ARBA00022763"/>
    </source>
</evidence>
<accession>A0A6A6R7F8</accession>
<dbReference type="SUPFAM" id="SSF50978">
    <property type="entry name" value="WD40 repeat-like"/>
    <property type="match status" value="1"/>
</dbReference>
<feature type="compositionally biased region" description="Acidic residues" evidence="6">
    <location>
        <begin position="419"/>
        <end position="433"/>
    </location>
</feature>
<sequence length="469" mass="51146">MNAYLLTRSLGIDSAVAFERAQCTQLLHALHPSNVAFYAQAPQTSLGSEAYSHATGEPEYAHVAGVNAITIDKFEGRYLLSGGADSSIAIWDLENSSDGTELAYAPIGSVDRTSQQHKFGITQLCFYPFDSLAFLSSSYDHTVKIYSSETLEPSASFDLDSVVYTIALSPIASHLLVACATQHPAVRLVDLRSGASTHSLAGHNGAVLSVAWSPVHEHILASGSADGTVRFWDIRRSVGEIGALDMEDSVGILGHDGFGGGARHRDHGKAHSGIVNGIAWTEDGQHLVTTGHDERIRVWDTWTGANTLASFGPLIRNSHLSSVTPLLAPSNLVSSTKDVLLYPNELDILMYELFEGTLIKKLKRPARQPTSSTTNPAPGQRNPRNRVTGLVWRHHHIEFYSAHSDGSIGTWKPRTSEDALADEEEQENMENADAEGKQSTKRKREALEDIYQSLTKRQVTFGSSHESYR</sequence>
<dbReference type="InterPro" id="IPR015943">
    <property type="entry name" value="WD40/YVTN_repeat-like_dom_sf"/>
</dbReference>
<dbReference type="AlphaFoldDB" id="A0A6A6R7F8"/>
<dbReference type="GO" id="GO:0006283">
    <property type="term" value="P:transcription-coupled nucleotide-excision repair"/>
    <property type="evidence" value="ECO:0007669"/>
    <property type="project" value="InterPro"/>
</dbReference>
<dbReference type="Proteomes" id="UP000799750">
    <property type="component" value="Unassembled WGS sequence"/>
</dbReference>
<dbReference type="OrthoDB" id="361494at2759"/>
<feature type="repeat" description="WD" evidence="5">
    <location>
        <begin position="268"/>
        <end position="309"/>
    </location>
</feature>
<dbReference type="InterPro" id="IPR020472">
    <property type="entry name" value="WD40_PAC1"/>
</dbReference>
<evidence type="ECO:0000256" key="4">
    <source>
        <dbReference type="ARBA" id="ARBA00023204"/>
    </source>
</evidence>
<dbReference type="PANTHER" id="PTHR46202:SF1">
    <property type="entry name" value="DNA EXCISION REPAIR PROTEIN ERCC-8"/>
    <property type="match status" value="1"/>
</dbReference>
<dbReference type="InterPro" id="IPR001680">
    <property type="entry name" value="WD40_rpt"/>
</dbReference>
<dbReference type="PROSITE" id="PS50082">
    <property type="entry name" value="WD_REPEATS_2"/>
    <property type="match status" value="3"/>
</dbReference>
<dbReference type="PANTHER" id="PTHR46202">
    <property type="entry name" value="DNA EXCISION REPAIR PROTEIN ERCC-8"/>
    <property type="match status" value="1"/>
</dbReference>
<keyword evidence="2" id="KW-0677">Repeat</keyword>
<dbReference type="InterPro" id="IPR019775">
    <property type="entry name" value="WD40_repeat_CS"/>
</dbReference>
<dbReference type="Gene3D" id="2.130.10.10">
    <property type="entry name" value="YVTN repeat-like/Quinoprotein amine dehydrogenase"/>
    <property type="match status" value="1"/>
</dbReference>
<gene>
    <name evidence="7" type="ORF">BU16DRAFT_547972</name>
</gene>
<evidence type="ECO:0000256" key="5">
    <source>
        <dbReference type="PROSITE-ProRule" id="PRU00221"/>
    </source>
</evidence>
<dbReference type="PROSITE" id="PS00678">
    <property type="entry name" value="WD_REPEATS_1"/>
    <property type="match status" value="2"/>
</dbReference>
<dbReference type="PRINTS" id="PR00320">
    <property type="entry name" value="GPROTEINBRPT"/>
</dbReference>
<protein>
    <submittedName>
        <fullName evidence="7">WD40 repeat-like protein</fullName>
    </submittedName>
</protein>
<keyword evidence="1 5" id="KW-0853">WD repeat</keyword>
<feature type="repeat" description="WD" evidence="5">
    <location>
        <begin position="59"/>
        <end position="101"/>
    </location>
</feature>
<evidence type="ECO:0000256" key="1">
    <source>
        <dbReference type="ARBA" id="ARBA00022574"/>
    </source>
</evidence>
<keyword evidence="4" id="KW-0234">DNA repair</keyword>
<dbReference type="InterPro" id="IPR036322">
    <property type="entry name" value="WD40_repeat_dom_sf"/>
</dbReference>
<feature type="region of interest" description="Disordered" evidence="6">
    <location>
        <begin position="363"/>
        <end position="385"/>
    </location>
</feature>
<dbReference type="InterPro" id="IPR042238">
    <property type="entry name" value="Rad28/ERCC8/Ckn1/ATCSA-1"/>
</dbReference>
<evidence type="ECO:0000313" key="8">
    <source>
        <dbReference type="Proteomes" id="UP000799750"/>
    </source>
</evidence>
<name>A0A6A6R7F8_9PEZI</name>
<dbReference type="GO" id="GO:0000109">
    <property type="term" value="C:nucleotide-excision repair complex"/>
    <property type="evidence" value="ECO:0007669"/>
    <property type="project" value="TreeGrafter"/>
</dbReference>
<feature type="region of interest" description="Disordered" evidence="6">
    <location>
        <begin position="405"/>
        <end position="445"/>
    </location>
</feature>
<dbReference type="GO" id="GO:0031464">
    <property type="term" value="C:Cul4A-RING E3 ubiquitin ligase complex"/>
    <property type="evidence" value="ECO:0007669"/>
    <property type="project" value="TreeGrafter"/>
</dbReference>
<evidence type="ECO:0000256" key="6">
    <source>
        <dbReference type="SAM" id="MobiDB-lite"/>
    </source>
</evidence>
<proteinExistence type="predicted"/>
<keyword evidence="3" id="KW-0227">DNA damage</keyword>
<dbReference type="SMART" id="SM00320">
    <property type="entry name" value="WD40"/>
    <property type="match status" value="6"/>
</dbReference>
<dbReference type="GO" id="GO:0043161">
    <property type="term" value="P:proteasome-mediated ubiquitin-dependent protein catabolic process"/>
    <property type="evidence" value="ECO:0007669"/>
    <property type="project" value="TreeGrafter"/>
</dbReference>
<organism evidence="7 8">
    <name type="scientific">Lophium mytilinum</name>
    <dbReference type="NCBI Taxonomy" id="390894"/>
    <lineage>
        <taxon>Eukaryota</taxon>
        <taxon>Fungi</taxon>
        <taxon>Dikarya</taxon>
        <taxon>Ascomycota</taxon>
        <taxon>Pezizomycotina</taxon>
        <taxon>Dothideomycetes</taxon>
        <taxon>Pleosporomycetidae</taxon>
        <taxon>Mytilinidiales</taxon>
        <taxon>Mytilinidiaceae</taxon>
        <taxon>Lophium</taxon>
    </lineage>
</organism>
<feature type="repeat" description="WD" evidence="5">
    <location>
        <begin position="200"/>
        <end position="235"/>
    </location>
</feature>
<dbReference type="GO" id="GO:0000209">
    <property type="term" value="P:protein polyubiquitination"/>
    <property type="evidence" value="ECO:0007669"/>
    <property type="project" value="TreeGrafter"/>
</dbReference>
<reference evidence="7" key="1">
    <citation type="journal article" date="2020" name="Stud. Mycol.">
        <title>101 Dothideomycetes genomes: a test case for predicting lifestyles and emergence of pathogens.</title>
        <authorList>
            <person name="Haridas S."/>
            <person name="Albert R."/>
            <person name="Binder M."/>
            <person name="Bloem J."/>
            <person name="Labutti K."/>
            <person name="Salamov A."/>
            <person name="Andreopoulos B."/>
            <person name="Baker S."/>
            <person name="Barry K."/>
            <person name="Bills G."/>
            <person name="Bluhm B."/>
            <person name="Cannon C."/>
            <person name="Castanera R."/>
            <person name="Culley D."/>
            <person name="Daum C."/>
            <person name="Ezra D."/>
            <person name="Gonzalez J."/>
            <person name="Henrissat B."/>
            <person name="Kuo A."/>
            <person name="Liang C."/>
            <person name="Lipzen A."/>
            <person name="Lutzoni F."/>
            <person name="Magnuson J."/>
            <person name="Mondo S."/>
            <person name="Nolan M."/>
            <person name="Ohm R."/>
            <person name="Pangilinan J."/>
            <person name="Park H.-J."/>
            <person name="Ramirez L."/>
            <person name="Alfaro M."/>
            <person name="Sun H."/>
            <person name="Tritt A."/>
            <person name="Yoshinaga Y."/>
            <person name="Zwiers L.-H."/>
            <person name="Turgeon B."/>
            <person name="Goodwin S."/>
            <person name="Spatafora J."/>
            <person name="Crous P."/>
            <person name="Grigoriev I."/>
        </authorList>
    </citation>
    <scope>NUCLEOTIDE SEQUENCE</scope>
    <source>
        <strain evidence="7">CBS 269.34</strain>
    </source>
</reference>
<dbReference type="Pfam" id="PF00400">
    <property type="entry name" value="WD40"/>
    <property type="match status" value="4"/>
</dbReference>
<feature type="compositionally biased region" description="Polar residues" evidence="6">
    <location>
        <begin position="368"/>
        <end position="377"/>
    </location>
</feature>
<keyword evidence="8" id="KW-1185">Reference proteome</keyword>